<feature type="transmembrane region" description="Helical" evidence="8">
    <location>
        <begin position="221"/>
        <end position="244"/>
    </location>
</feature>
<keyword evidence="6 8" id="KW-1133">Transmembrane helix</keyword>
<feature type="transmembrane region" description="Helical" evidence="8">
    <location>
        <begin position="40"/>
        <end position="61"/>
    </location>
</feature>
<sequence length="382" mass="43104">MTTPLLERISIWQLFVLVFLFQVGSAIVVGAGAADAKQDLWIAELMGCSIGLVLVLIYVYILRLKPGSSLYDILSVTFGRWLATLFAVLYILYFFYIAGRVLRDFTELLIIDVLPETPLEIVTLLFILTVIYMVYMGMEVLGRMSETFVPYFITFVLLITLFLIAGQDIKLENLLPVLGDGWDPVMKVVFPELITFPYGETVVLMVIMAHTTHPGYMPLTALLATILSGAVLSYHSGLMVAVLGGDMVARSTFPLLSVVREISIANFIERLDALVVFIMMVGIFVKVSLFFYGGLKGLEFLTRIPYRHFVLPCGLMVGFLSIIIAGNFAEHIEEGVEIVPVFLHVPFQIIIPVLMLAVLLIQRWRQRRVKRHGFRRTLQKWK</sequence>
<keyword evidence="4" id="KW-0309">Germination</keyword>
<evidence type="ECO:0000256" key="5">
    <source>
        <dbReference type="ARBA" id="ARBA00022692"/>
    </source>
</evidence>
<dbReference type="PANTHER" id="PTHR34975:SF2">
    <property type="entry name" value="SPORE GERMINATION PROTEIN A2"/>
    <property type="match status" value="1"/>
</dbReference>
<feature type="transmembrane region" description="Helical" evidence="8">
    <location>
        <begin position="189"/>
        <end position="209"/>
    </location>
</feature>
<keyword evidence="3" id="KW-0813">Transport</keyword>
<evidence type="ECO:0000256" key="8">
    <source>
        <dbReference type="SAM" id="Phobius"/>
    </source>
</evidence>
<evidence type="ECO:0000313" key="10">
    <source>
        <dbReference type="Proteomes" id="UP000249522"/>
    </source>
</evidence>
<dbReference type="PANTHER" id="PTHR34975">
    <property type="entry name" value="SPORE GERMINATION PROTEIN A2"/>
    <property type="match status" value="1"/>
</dbReference>
<comment type="caution">
    <text evidence="9">The sequence shown here is derived from an EMBL/GenBank/DDBJ whole genome shotgun (WGS) entry which is preliminary data.</text>
</comment>
<evidence type="ECO:0000256" key="4">
    <source>
        <dbReference type="ARBA" id="ARBA00022544"/>
    </source>
</evidence>
<evidence type="ECO:0000256" key="2">
    <source>
        <dbReference type="ARBA" id="ARBA00007998"/>
    </source>
</evidence>
<comment type="subcellular location">
    <subcellularLocation>
        <location evidence="1">Membrane</location>
        <topology evidence="1">Multi-pass membrane protein</topology>
    </subcellularLocation>
</comment>
<proteinExistence type="inferred from homology"/>
<dbReference type="NCBIfam" id="TIGR00912">
    <property type="entry name" value="2A0309"/>
    <property type="match status" value="1"/>
</dbReference>
<protein>
    <submittedName>
        <fullName evidence="9">Spore gernimation protein KC</fullName>
    </submittedName>
</protein>
<reference evidence="9 10" key="1">
    <citation type="submission" date="2018-06" db="EMBL/GenBank/DDBJ databases">
        <title>Paenibacillus imtechensis sp. nov.</title>
        <authorList>
            <person name="Pinnaka A.K."/>
            <person name="Singh H."/>
            <person name="Kaur M."/>
        </authorList>
    </citation>
    <scope>NUCLEOTIDE SEQUENCE [LARGE SCALE GENOMIC DNA]</scope>
    <source>
        <strain evidence="9 10">SMB1</strain>
    </source>
</reference>
<dbReference type="Pfam" id="PF03845">
    <property type="entry name" value="Spore_permease"/>
    <property type="match status" value="1"/>
</dbReference>
<evidence type="ECO:0000256" key="1">
    <source>
        <dbReference type="ARBA" id="ARBA00004141"/>
    </source>
</evidence>
<comment type="similarity">
    <text evidence="2">Belongs to the amino acid-polyamine-organocation (APC) superfamily. Spore germination protein (SGP) (TC 2.A.3.9) family.</text>
</comment>
<dbReference type="AlphaFoldDB" id="A0A2W1L498"/>
<dbReference type="GO" id="GO:0009847">
    <property type="term" value="P:spore germination"/>
    <property type="evidence" value="ECO:0007669"/>
    <property type="project" value="InterPro"/>
</dbReference>
<feature type="transmembrane region" description="Helical" evidence="8">
    <location>
        <begin position="12"/>
        <end position="34"/>
    </location>
</feature>
<dbReference type="GO" id="GO:0016020">
    <property type="term" value="C:membrane"/>
    <property type="evidence" value="ECO:0007669"/>
    <property type="project" value="UniProtKB-SubCell"/>
</dbReference>
<dbReference type="Proteomes" id="UP000249522">
    <property type="component" value="Unassembled WGS sequence"/>
</dbReference>
<accession>A0A2W1L498</accession>
<feature type="transmembrane region" description="Helical" evidence="8">
    <location>
        <begin position="306"/>
        <end position="329"/>
    </location>
</feature>
<feature type="transmembrane region" description="Helical" evidence="8">
    <location>
        <begin position="118"/>
        <end position="136"/>
    </location>
</feature>
<feature type="transmembrane region" description="Helical" evidence="8">
    <location>
        <begin position="148"/>
        <end position="169"/>
    </location>
</feature>
<feature type="transmembrane region" description="Helical" evidence="8">
    <location>
        <begin position="341"/>
        <end position="361"/>
    </location>
</feature>
<keyword evidence="7 8" id="KW-0472">Membrane</keyword>
<keyword evidence="10" id="KW-1185">Reference proteome</keyword>
<evidence type="ECO:0000313" key="9">
    <source>
        <dbReference type="EMBL" id="PZD94186.1"/>
    </source>
</evidence>
<feature type="transmembrane region" description="Helical" evidence="8">
    <location>
        <begin position="273"/>
        <end position="294"/>
    </location>
</feature>
<dbReference type="InterPro" id="IPR004761">
    <property type="entry name" value="Spore_GerAB"/>
</dbReference>
<evidence type="ECO:0000256" key="3">
    <source>
        <dbReference type="ARBA" id="ARBA00022448"/>
    </source>
</evidence>
<dbReference type="EMBL" id="QKRB01000054">
    <property type="protein sequence ID" value="PZD94186.1"/>
    <property type="molecule type" value="Genomic_DNA"/>
</dbReference>
<dbReference type="OrthoDB" id="1891864at2"/>
<gene>
    <name evidence="9" type="ORF">DNH61_19785</name>
</gene>
<feature type="transmembrane region" description="Helical" evidence="8">
    <location>
        <begin position="73"/>
        <end position="98"/>
    </location>
</feature>
<dbReference type="RefSeq" id="WP_111148549.1">
    <property type="nucleotide sequence ID" value="NZ_QKRB01000054.1"/>
</dbReference>
<evidence type="ECO:0000256" key="7">
    <source>
        <dbReference type="ARBA" id="ARBA00023136"/>
    </source>
</evidence>
<organism evidence="9 10">
    <name type="scientific">Paenibacillus sambharensis</name>
    <dbReference type="NCBI Taxonomy" id="1803190"/>
    <lineage>
        <taxon>Bacteria</taxon>
        <taxon>Bacillati</taxon>
        <taxon>Bacillota</taxon>
        <taxon>Bacilli</taxon>
        <taxon>Bacillales</taxon>
        <taxon>Paenibacillaceae</taxon>
        <taxon>Paenibacillus</taxon>
    </lineage>
</organism>
<keyword evidence="5 8" id="KW-0812">Transmembrane</keyword>
<evidence type="ECO:0000256" key="6">
    <source>
        <dbReference type="ARBA" id="ARBA00022989"/>
    </source>
</evidence>
<name>A0A2W1L498_9BACL</name>